<dbReference type="AlphaFoldDB" id="A0A7M4DSR9"/>
<dbReference type="Proteomes" id="UP000419743">
    <property type="component" value="Unassembled WGS sequence"/>
</dbReference>
<gene>
    <name evidence="3" type="ORF">HALOF300_05217</name>
</gene>
<dbReference type="SUPFAM" id="SSF51126">
    <property type="entry name" value="Pectin lyase-like"/>
    <property type="match status" value="1"/>
</dbReference>
<accession>A0A7M4DSR9</accession>
<feature type="signal peptide" evidence="2">
    <location>
        <begin position="1"/>
        <end position="28"/>
    </location>
</feature>
<dbReference type="InterPro" id="IPR011050">
    <property type="entry name" value="Pectin_lyase_fold/virulence"/>
</dbReference>
<dbReference type="EMBL" id="CACRYJ010000071">
    <property type="protein sequence ID" value="VZO40513.1"/>
    <property type="molecule type" value="Genomic_DNA"/>
</dbReference>
<reference evidence="3 4" key="1">
    <citation type="submission" date="2019-11" db="EMBL/GenBank/DDBJ databases">
        <authorList>
            <person name="Criscuolo A."/>
        </authorList>
    </citation>
    <scope>NUCLEOTIDE SEQUENCE [LARGE SCALE GENOMIC DNA]</scope>
    <source>
        <strain evidence="3">CIP111667</strain>
    </source>
</reference>
<feature type="chain" id="PRO_5039672283" description="Pectate lyase superfamily protein domain-containing protein" evidence="2">
    <location>
        <begin position="29"/>
        <end position="538"/>
    </location>
</feature>
<comment type="caution">
    <text evidence="3">The sequence shown here is derived from an EMBL/GenBank/DDBJ whole genome shotgun (WGS) entry which is preliminary data.</text>
</comment>
<evidence type="ECO:0008006" key="5">
    <source>
        <dbReference type="Google" id="ProtNLM"/>
    </source>
</evidence>
<evidence type="ECO:0000313" key="3">
    <source>
        <dbReference type="EMBL" id="VZO40513.1"/>
    </source>
</evidence>
<evidence type="ECO:0000256" key="1">
    <source>
        <dbReference type="SAM" id="MobiDB-lite"/>
    </source>
</evidence>
<name>A0A7M4DSR9_9MICO</name>
<protein>
    <recommendedName>
        <fullName evidence="5">Pectate lyase superfamily protein domain-containing protein</fullName>
    </recommendedName>
</protein>
<keyword evidence="2" id="KW-0732">Signal</keyword>
<dbReference type="PROSITE" id="PS51318">
    <property type="entry name" value="TAT"/>
    <property type="match status" value="1"/>
</dbReference>
<dbReference type="RefSeq" id="WP_156743775.1">
    <property type="nucleotide sequence ID" value="NZ_CACRYJ010000071.1"/>
</dbReference>
<dbReference type="Gene3D" id="2.160.20.10">
    <property type="entry name" value="Single-stranded right-handed beta-helix, Pectin lyase-like"/>
    <property type="match status" value="1"/>
</dbReference>
<evidence type="ECO:0000313" key="4">
    <source>
        <dbReference type="Proteomes" id="UP000419743"/>
    </source>
</evidence>
<keyword evidence="4" id="KW-1185">Reference proteome</keyword>
<proteinExistence type="predicted"/>
<sequence>MQISRRGFLLGAATISAVGGSSAAAAHAGTGPAAPGASSRRSPAGSWNCALVRVNGRGGLVYPRRDGHRLPDFGHTGYHRGGRDIPDVPVVHSIAPLPDGADNHDHIEAAIALVGALPVGEDGFRGALLLEGGVYPVSRTIDQPYSGVVIRGVGDGADPATNTIIRPQGGDPERNAVVIGDNGNWDGEVPGTRTDLISDLVRVADAAFTVADASGLSVGDNIIITHPCTQEWIDAVDGGGTGIDAPWTPGQLPIVYNRYITAITGNRVTVDVPLFTTLDRTLSQSYVYVWDQARRVTEVGIEDLRVDVAYDGPTTEAGSHAKHAIRIRQAEDAWVRRCTVLHFSQSGIVTGTTTRATVVSCHALDPVSEITGSMRYNFNLERNSQQVLFTDCHASESRHAFVSNGTSSVSGVVFHRTTATGSHTSSEGHRQWTQGLLFDNHTEIDPNSERTIGLYNRGDWGTGHGWSAVHSVAWNTDTAGTQLVVQRPPTGQNYAIGCFGDITGDGPYTHPEGFIEGTDRGGLIPESLYEAQLADRLR</sequence>
<dbReference type="InterPro" id="IPR006311">
    <property type="entry name" value="TAT_signal"/>
</dbReference>
<dbReference type="InterPro" id="IPR012334">
    <property type="entry name" value="Pectin_lyas_fold"/>
</dbReference>
<feature type="region of interest" description="Disordered" evidence="1">
    <location>
        <begin position="24"/>
        <end position="44"/>
    </location>
</feature>
<evidence type="ECO:0000256" key="2">
    <source>
        <dbReference type="SAM" id="SignalP"/>
    </source>
</evidence>
<organism evidence="3 4">
    <name type="scientific">Occultella aeris</name>
    <dbReference type="NCBI Taxonomy" id="2761496"/>
    <lineage>
        <taxon>Bacteria</taxon>
        <taxon>Bacillati</taxon>
        <taxon>Actinomycetota</taxon>
        <taxon>Actinomycetes</taxon>
        <taxon>Micrococcales</taxon>
        <taxon>Ruaniaceae</taxon>
        <taxon>Occultella</taxon>
    </lineage>
</organism>